<dbReference type="EMBL" id="GL833122">
    <property type="protein sequence ID" value="EGB11243.1"/>
    <property type="molecule type" value="Genomic_DNA"/>
</dbReference>
<evidence type="ECO:0000313" key="2">
    <source>
        <dbReference type="Proteomes" id="UP000002729"/>
    </source>
</evidence>
<accession>F0Y0L3</accession>
<dbReference type="Proteomes" id="UP000002729">
    <property type="component" value="Unassembled WGS sequence"/>
</dbReference>
<dbReference type="AlphaFoldDB" id="F0Y0L3"/>
<organism evidence="2">
    <name type="scientific">Aureococcus anophagefferens</name>
    <name type="common">Harmful bloom alga</name>
    <dbReference type="NCBI Taxonomy" id="44056"/>
    <lineage>
        <taxon>Eukaryota</taxon>
        <taxon>Sar</taxon>
        <taxon>Stramenopiles</taxon>
        <taxon>Ochrophyta</taxon>
        <taxon>Pelagophyceae</taxon>
        <taxon>Pelagomonadales</taxon>
        <taxon>Pelagomonadaceae</taxon>
        <taxon>Aureococcus</taxon>
    </lineage>
</organism>
<name>F0Y0L3_AURAN</name>
<sequence>MGAPVAMHEYIMTAPDDWPLDYSDEFCDVVVLDPTWSNLNRNAHLGDKYPSSVVCGFHARLKTQRSGDTAVRFADDVNRRVLPEDASQVDRAHADAVTEQAREAKRGPIIRELAARGLKDLSAAELREHLKTLGAEPSNLLGMNYRGVIPSDNVPATRPATTLRNIGTFRRPWTALLTRAYAPGCYVFIGRIPNEPSVSPLPDASRDLPAAAWKCTTKQDRTLPGFTKRIAVSVYPLEAGGEPYAMRATVLFRDQSTALACWNEGKSLVQVIFVQPTASRYLKSQAELEPAEPVQMDSGLKKKLAAWKIKYSWMISDEATGAMKCSACIADGGVKGNAAKTWCEQGCCRWTEQSLSNHEGSRAHADVLERAAAAAEGDDS</sequence>
<reference evidence="1 2" key="1">
    <citation type="journal article" date="2011" name="Proc. Natl. Acad. Sci. U.S.A.">
        <title>Niche of harmful alga Aureococcus anophagefferens revealed through ecogenomics.</title>
        <authorList>
            <person name="Gobler C.J."/>
            <person name="Berry D.L."/>
            <person name="Dyhrman S.T."/>
            <person name="Wilhelm S.W."/>
            <person name="Salamov A."/>
            <person name="Lobanov A.V."/>
            <person name="Zhang Y."/>
            <person name="Collier J.L."/>
            <person name="Wurch L.L."/>
            <person name="Kustka A.B."/>
            <person name="Dill B.D."/>
            <person name="Shah M."/>
            <person name="VerBerkmoes N.C."/>
            <person name="Kuo A."/>
            <person name="Terry A."/>
            <person name="Pangilinan J."/>
            <person name="Lindquist E.A."/>
            <person name="Lucas S."/>
            <person name="Paulsen I.T."/>
            <person name="Hattenrath-Lehmann T.K."/>
            <person name="Talmage S.C."/>
            <person name="Walker E.A."/>
            <person name="Koch F."/>
            <person name="Burson A.M."/>
            <person name="Marcoval M.A."/>
            <person name="Tang Y.Z."/>
            <person name="Lecleir G.R."/>
            <person name="Coyne K.J."/>
            <person name="Berg G.M."/>
            <person name="Bertrand E.M."/>
            <person name="Saito M.A."/>
            <person name="Gladyshev V.N."/>
            <person name="Grigoriev I.V."/>
        </authorList>
    </citation>
    <scope>NUCLEOTIDE SEQUENCE [LARGE SCALE GENOMIC DNA]</scope>
    <source>
        <strain evidence="2">CCMP 1984</strain>
    </source>
</reference>
<evidence type="ECO:0000313" key="1">
    <source>
        <dbReference type="EMBL" id="EGB11243.1"/>
    </source>
</evidence>
<dbReference type="GeneID" id="20223530"/>
<protein>
    <submittedName>
        <fullName evidence="1">Uncharacterized protein</fullName>
    </submittedName>
</protein>
<dbReference type="InParanoid" id="F0Y0L3"/>
<proteinExistence type="predicted"/>
<keyword evidence="2" id="KW-1185">Reference proteome</keyword>
<gene>
    <name evidence="1" type="ORF">AURANDRAFT_61582</name>
</gene>
<dbReference type="KEGG" id="aaf:AURANDRAFT_61582"/>
<dbReference type="RefSeq" id="XP_009033632.1">
    <property type="nucleotide sequence ID" value="XM_009035384.1"/>
</dbReference>